<organism evidence="1 2">
    <name type="scientific">Zingiber officinale</name>
    <name type="common">Ginger</name>
    <name type="synonym">Amomum zingiber</name>
    <dbReference type="NCBI Taxonomy" id="94328"/>
    <lineage>
        <taxon>Eukaryota</taxon>
        <taxon>Viridiplantae</taxon>
        <taxon>Streptophyta</taxon>
        <taxon>Embryophyta</taxon>
        <taxon>Tracheophyta</taxon>
        <taxon>Spermatophyta</taxon>
        <taxon>Magnoliopsida</taxon>
        <taxon>Liliopsida</taxon>
        <taxon>Zingiberales</taxon>
        <taxon>Zingiberaceae</taxon>
        <taxon>Zingiber</taxon>
    </lineage>
</organism>
<accession>A0A8J5HCR5</accession>
<proteinExistence type="predicted"/>
<keyword evidence="2" id="KW-1185">Reference proteome</keyword>
<reference evidence="1 2" key="1">
    <citation type="submission" date="2020-08" db="EMBL/GenBank/DDBJ databases">
        <title>Plant Genome Project.</title>
        <authorList>
            <person name="Zhang R.-G."/>
        </authorList>
    </citation>
    <scope>NUCLEOTIDE SEQUENCE [LARGE SCALE GENOMIC DNA]</scope>
    <source>
        <tissue evidence="1">Rhizome</tissue>
    </source>
</reference>
<evidence type="ECO:0000313" key="1">
    <source>
        <dbReference type="EMBL" id="KAG6521216.1"/>
    </source>
</evidence>
<protein>
    <submittedName>
        <fullName evidence="1">Uncharacterized protein</fullName>
    </submittedName>
</protein>
<evidence type="ECO:0000313" key="2">
    <source>
        <dbReference type="Proteomes" id="UP000734854"/>
    </source>
</evidence>
<dbReference type="InterPro" id="IPR049932">
    <property type="entry name" value="NEAP1-4"/>
</dbReference>
<gene>
    <name evidence="1" type="ORF">ZIOFF_018282</name>
</gene>
<dbReference type="PANTHER" id="PTHR48145">
    <property type="entry name" value="NUCLEAR ENVELOPE-ASSOCIATED PROTEIN 1"/>
    <property type="match status" value="1"/>
</dbReference>
<dbReference type="Gene3D" id="2.30.30.1040">
    <property type="match status" value="1"/>
</dbReference>
<name>A0A8J5HCR5_ZINOF</name>
<dbReference type="EMBL" id="JACMSC010000005">
    <property type="protein sequence ID" value="KAG6521216.1"/>
    <property type="molecule type" value="Genomic_DNA"/>
</dbReference>
<comment type="caution">
    <text evidence="1">The sequence shown here is derived from an EMBL/GenBank/DDBJ whole genome shotgun (WGS) entry which is preliminary data.</text>
</comment>
<sequence length="285" mass="32282">MPLNENYGFGDLDATSVGLFFDLCNGSKDQENGNSTLKALLNHCTFSFACLSVDLLMSVVAEKAEPLTASSSSLEVDPLLKDLTEKKLIFKKNVATLAAELKDVRHRLVLQEQSFAKEAHARKVAEMRAGSMEEEIGRLSCLERWLKQCGKNVGKCPQCSKKFRRKEIVNLYAPVIVVPNADLEKEVQCLKKENMSLKIEVGWDESTSGERQPRVSLWEIEPLTTFPMYPSSFPLRLKRPWPSDLPSLQGGRDDLMWLRDGDRAIQSWNFQGFCNKTFTECYFKS</sequence>
<dbReference type="Proteomes" id="UP000734854">
    <property type="component" value="Unassembled WGS sequence"/>
</dbReference>
<dbReference type="AlphaFoldDB" id="A0A8J5HCR5"/>
<dbReference type="PANTHER" id="PTHR48145:SF5">
    <property type="entry name" value="NUCLEAR ENVELOPE-ASSOCIATED PROTEIN 2"/>
    <property type="match status" value="1"/>
</dbReference>